<dbReference type="Pfam" id="PF13396">
    <property type="entry name" value="PLDc_N"/>
    <property type="match status" value="1"/>
</dbReference>
<feature type="transmembrane region" description="Helical" evidence="6">
    <location>
        <begin position="46"/>
        <end position="66"/>
    </location>
</feature>
<keyword evidence="2" id="KW-1003">Cell membrane</keyword>
<sequence length="74" mass="8508">MGVILAILSGIVFIWLLVFALFVACFVFWIWMFIESIRSDYNNKPVWILVMILGNLLGAIAFYFAVYKKLKAGK</sequence>
<reference evidence="8 9" key="1">
    <citation type="journal article" date="2016" name="Nat. Commun.">
        <title>Thousands of microbial genomes shed light on interconnected biogeochemical processes in an aquifer system.</title>
        <authorList>
            <person name="Anantharaman K."/>
            <person name="Brown C.T."/>
            <person name="Hug L.A."/>
            <person name="Sharon I."/>
            <person name="Castelle C.J."/>
            <person name="Probst A.J."/>
            <person name="Thomas B.C."/>
            <person name="Singh A."/>
            <person name="Wilkins M.J."/>
            <person name="Karaoz U."/>
            <person name="Brodie E.L."/>
            <person name="Williams K.H."/>
            <person name="Hubbard S.S."/>
            <person name="Banfield J.F."/>
        </authorList>
    </citation>
    <scope>NUCLEOTIDE SEQUENCE [LARGE SCALE GENOMIC DNA]</scope>
</reference>
<dbReference type="AlphaFoldDB" id="A0A1G1Z0G7"/>
<proteinExistence type="predicted"/>
<feature type="domain" description="Cardiolipin synthase N-terminal" evidence="7">
    <location>
        <begin position="27"/>
        <end position="64"/>
    </location>
</feature>
<feature type="transmembrane region" description="Helical" evidence="6">
    <location>
        <begin position="12"/>
        <end position="34"/>
    </location>
</feature>
<protein>
    <recommendedName>
        <fullName evidence="7">Cardiolipin synthase N-terminal domain-containing protein</fullName>
    </recommendedName>
</protein>
<comment type="subcellular location">
    <subcellularLocation>
        <location evidence="1">Cell membrane</location>
        <topology evidence="1">Multi-pass membrane protein</topology>
    </subcellularLocation>
</comment>
<evidence type="ECO:0000313" key="8">
    <source>
        <dbReference type="EMBL" id="OGY57147.1"/>
    </source>
</evidence>
<keyword evidence="5 6" id="KW-0472">Membrane</keyword>
<dbReference type="Proteomes" id="UP000178651">
    <property type="component" value="Unassembled WGS sequence"/>
</dbReference>
<evidence type="ECO:0000256" key="6">
    <source>
        <dbReference type="SAM" id="Phobius"/>
    </source>
</evidence>
<evidence type="ECO:0000256" key="5">
    <source>
        <dbReference type="ARBA" id="ARBA00023136"/>
    </source>
</evidence>
<evidence type="ECO:0000256" key="2">
    <source>
        <dbReference type="ARBA" id="ARBA00022475"/>
    </source>
</evidence>
<comment type="caution">
    <text evidence="8">The sequence shown here is derived from an EMBL/GenBank/DDBJ whole genome shotgun (WGS) entry which is preliminary data.</text>
</comment>
<dbReference type="EMBL" id="MHIU01000045">
    <property type="protein sequence ID" value="OGY57147.1"/>
    <property type="molecule type" value="Genomic_DNA"/>
</dbReference>
<keyword evidence="3 6" id="KW-0812">Transmembrane</keyword>
<evidence type="ECO:0000313" key="9">
    <source>
        <dbReference type="Proteomes" id="UP000178651"/>
    </source>
</evidence>
<dbReference type="InterPro" id="IPR027379">
    <property type="entry name" value="CLS_N"/>
</dbReference>
<evidence type="ECO:0000256" key="3">
    <source>
        <dbReference type="ARBA" id="ARBA00022692"/>
    </source>
</evidence>
<evidence type="ECO:0000256" key="4">
    <source>
        <dbReference type="ARBA" id="ARBA00022989"/>
    </source>
</evidence>
<organism evidence="8 9">
    <name type="scientific">Candidatus Colwellbacteria bacterium RIFCSPHIGHO2_02_FULL_43_15</name>
    <dbReference type="NCBI Taxonomy" id="1797686"/>
    <lineage>
        <taxon>Bacteria</taxon>
        <taxon>Candidatus Colwelliibacteriota</taxon>
    </lineage>
</organism>
<accession>A0A1G1Z0G7</accession>
<keyword evidence="4 6" id="KW-1133">Transmembrane helix</keyword>
<dbReference type="GO" id="GO:0005886">
    <property type="term" value="C:plasma membrane"/>
    <property type="evidence" value="ECO:0007669"/>
    <property type="project" value="UniProtKB-SubCell"/>
</dbReference>
<name>A0A1G1Z0G7_9BACT</name>
<gene>
    <name evidence="8" type="ORF">A3D47_00105</name>
</gene>
<evidence type="ECO:0000256" key="1">
    <source>
        <dbReference type="ARBA" id="ARBA00004651"/>
    </source>
</evidence>
<evidence type="ECO:0000259" key="7">
    <source>
        <dbReference type="Pfam" id="PF13396"/>
    </source>
</evidence>